<dbReference type="Gramene" id="OB08G19980.1">
    <property type="protein sequence ID" value="OB08G19980.1"/>
    <property type="gene ID" value="OB08G19980"/>
</dbReference>
<feature type="compositionally biased region" description="Basic and acidic residues" evidence="2">
    <location>
        <begin position="158"/>
        <end position="169"/>
    </location>
</feature>
<keyword evidence="1" id="KW-0862">Zinc</keyword>
<dbReference type="Pfam" id="PF14223">
    <property type="entry name" value="Retrotran_gag_2"/>
    <property type="match status" value="1"/>
</dbReference>
<proteinExistence type="predicted"/>
<dbReference type="PROSITE" id="PS50158">
    <property type="entry name" value="ZF_CCHC"/>
    <property type="match status" value="1"/>
</dbReference>
<dbReference type="PANTHER" id="PTHR35317">
    <property type="entry name" value="OS04G0629600 PROTEIN"/>
    <property type="match status" value="1"/>
</dbReference>
<evidence type="ECO:0000259" key="3">
    <source>
        <dbReference type="PROSITE" id="PS50158"/>
    </source>
</evidence>
<dbReference type="AlphaFoldDB" id="J3MSB9"/>
<sequence>MEANMEAQGIWDAIEPTANEIAKKKTTKEDWESLKTRFFGVDRVKKARVQTLKSEFKALHVKDTESIDEFAGKISALANKLSDLGVTMEDDEQVKKLLDSVPDKFLQVIAAIEQFSDLDIMPFDEAIGRLKAYEERIRKRDDKNDEHLLLSSGTTSADRSRSKKPDRSKSMCYYCQELGHFAYECPEKKRRKRSLP</sequence>
<dbReference type="GO" id="GO:0003676">
    <property type="term" value="F:nucleic acid binding"/>
    <property type="evidence" value="ECO:0007669"/>
    <property type="project" value="InterPro"/>
</dbReference>
<dbReference type="EnsemblPlants" id="OB08G19980.1">
    <property type="protein sequence ID" value="OB08G19980.1"/>
    <property type="gene ID" value="OB08G19980"/>
</dbReference>
<reference evidence="4" key="1">
    <citation type="journal article" date="2013" name="Nat. Commun.">
        <title>Whole-genome sequencing of Oryza brachyantha reveals mechanisms underlying Oryza genome evolution.</title>
        <authorList>
            <person name="Chen J."/>
            <person name="Huang Q."/>
            <person name="Gao D."/>
            <person name="Wang J."/>
            <person name="Lang Y."/>
            <person name="Liu T."/>
            <person name="Li B."/>
            <person name="Bai Z."/>
            <person name="Luis Goicoechea J."/>
            <person name="Liang C."/>
            <person name="Chen C."/>
            <person name="Zhang W."/>
            <person name="Sun S."/>
            <person name="Liao Y."/>
            <person name="Zhang X."/>
            <person name="Yang L."/>
            <person name="Song C."/>
            <person name="Wang M."/>
            <person name="Shi J."/>
            <person name="Liu G."/>
            <person name="Liu J."/>
            <person name="Zhou H."/>
            <person name="Zhou W."/>
            <person name="Yu Q."/>
            <person name="An N."/>
            <person name="Chen Y."/>
            <person name="Cai Q."/>
            <person name="Wang B."/>
            <person name="Liu B."/>
            <person name="Min J."/>
            <person name="Huang Y."/>
            <person name="Wu H."/>
            <person name="Li Z."/>
            <person name="Zhang Y."/>
            <person name="Yin Y."/>
            <person name="Song W."/>
            <person name="Jiang J."/>
            <person name="Jackson S.A."/>
            <person name="Wing R.A."/>
            <person name="Wang J."/>
            <person name="Chen M."/>
        </authorList>
    </citation>
    <scope>NUCLEOTIDE SEQUENCE [LARGE SCALE GENOMIC DNA]</scope>
    <source>
        <strain evidence="4">cv. IRGC 101232</strain>
    </source>
</reference>
<name>J3MSB9_ORYBR</name>
<evidence type="ECO:0000256" key="2">
    <source>
        <dbReference type="SAM" id="MobiDB-lite"/>
    </source>
</evidence>
<dbReference type="SUPFAM" id="SSF57756">
    <property type="entry name" value="Retrovirus zinc finger-like domains"/>
    <property type="match status" value="1"/>
</dbReference>
<dbReference type="PANTHER" id="PTHR35317:SF38">
    <property type="entry name" value="RNA-DIRECTED DNA POLYMERASE"/>
    <property type="match status" value="1"/>
</dbReference>
<feature type="region of interest" description="Disordered" evidence="2">
    <location>
        <begin position="148"/>
        <end position="169"/>
    </location>
</feature>
<dbReference type="HOGENOM" id="CLU_021137_1_0_1"/>
<feature type="domain" description="CCHC-type" evidence="3">
    <location>
        <begin position="172"/>
        <end position="187"/>
    </location>
</feature>
<keyword evidence="5" id="KW-1185">Reference proteome</keyword>
<organism evidence="4">
    <name type="scientific">Oryza brachyantha</name>
    <name type="common">malo sina</name>
    <dbReference type="NCBI Taxonomy" id="4533"/>
    <lineage>
        <taxon>Eukaryota</taxon>
        <taxon>Viridiplantae</taxon>
        <taxon>Streptophyta</taxon>
        <taxon>Embryophyta</taxon>
        <taxon>Tracheophyta</taxon>
        <taxon>Spermatophyta</taxon>
        <taxon>Magnoliopsida</taxon>
        <taxon>Liliopsida</taxon>
        <taxon>Poales</taxon>
        <taxon>Poaceae</taxon>
        <taxon>BOP clade</taxon>
        <taxon>Oryzoideae</taxon>
        <taxon>Oryzeae</taxon>
        <taxon>Oryzinae</taxon>
        <taxon>Oryza</taxon>
    </lineage>
</organism>
<dbReference type="eggNOG" id="KOG0017">
    <property type="taxonomic scope" value="Eukaryota"/>
</dbReference>
<protein>
    <recommendedName>
        <fullName evidence="3">CCHC-type domain-containing protein</fullName>
    </recommendedName>
</protein>
<keyword evidence="1" id="KW-0479">Metal-binding</keyword>
<reference evidence="4" key="2">
    <citation type="submission" date="2013-04" db="UniProtKB">
        <authorList>
            <consortium name="EnsemblPlants"/>
        </authorList>
    </citation>
    <scope>IDENTIFICATION</scope>
</reference>
<evidence type="ECO:0000313" key="5">
    <source>
        <dbReference type="Proteomes" id="UP000006038"/>
    </source>
</evidence>
<dbReference type="Pfam" id="PF00098">
    <property type="entry name" value="zf-CCHC"/>
    <property type="match status" value="1"/>
</dbReference>
<dbReference type="Gene3D" id="4.10.60.10">
    <property type="entry name" value="Zinc finger, CCHC-type"/>
    <property type="match status" value="1"/>
</dbReference>
<evidence type="ECO:0000256" key="1">
    <source>
        <dbReference type="PROSITE-ProRule" id="PRU00047"/>
    </source>
</evidence>
<keyword evidence="1" id="KW-0863">Zinc-finger</keyword>
<dbReference type="OMA" id="THEESTW"/>
<accession>J3MSB9</accession>
<evidence type="ECO:0000313" key="4">
    <source>
        <dbReference type="EnsemblPlants" id="OB08G19980.1"/>
    </source>
</evidence>
<dbReference type="SMART" id="SM00343">
    <property type="entry name" value="ZnF_C2HC"/>
    <property type="match status" value="1"/>
</dbReference>
<dbReference type="Proteomes" id="UP000006038">
    <property type="component" value="Chromosome 8"/>
</dbReference>
<dbReference type="GO" id="GO:0008270">
    <property type="term" value="F:zinc ion binding"/>
    <property type="evidence" value="ECO:0007669"/>
    <property type="project" value="UniProtKB-KW"/>
</dbReference>
<dbReference type="InterPro" id="IPR036875">
    <property type="entry name" value="Znf_CCHC_sf"/>
</dbReference>
<dbReference type="InterPro" id="IPR001878">
    <property type="entry name" value="Znf_CCHC"/>
</dbReference>